<evidence type="ECO:0000256" key="12">
    <source>
        <dbReference type="ARBA" id="ARBA00038890"/>
    </source>
</evidence>
<comment type="similarity">
    <text evidence="11">Belongs to the Dus family. Dus1 subfamily.</text>
</comment>
<keyword evidence="2" id="KW-0489">Methyltransferase</keyword>
<evidence type="ECO:0000256" key="16">
    <source>
        <dbReference type="ARBA" id="ARBA00049467"/>
    </source>
</evidence>
<dbReference type="PANTHER" id="PTHR11082:SF5">
    <property type="entry name" value="TRNA-DIHYDROURIDINE(16_17) SYNTHASE [NAD(P)(+)]-LIKE"/>
    <property type="match status" value="1"/>
</dbReference>
<dbReference type="AlphaFoldDB" id="A0AAV2BAZ5"/>
<comment type="cofactor">
    <cofactor evidence="1">
        <name>FMN</name>
        <dbReference type="ChEBI" id="CHEBI:58210"/>
    </cofactor>
</comment>
<reference evidence="19 20" key="1">
    <citation type="submission" date="2024-04" db="EMBL/GenBank/DDBJ databases">
        <authorList>
            <person name="Rising A."/>
            <person name="Reimegard J."/>
            <person name="Sonavane S."/>
            <person name="Akerstrom W."/>
            <person name="Nylinder S."/>
            <person name="Hedman E."/>
            <person name="Kallberg Y."/>
        </authorList>
    </citation>
    <scope>NUCLEOTIDE SEQUENCE [LARGE SCALE GENOMIC DNA]</scope>
</reference>
<evidence type="ECO:0000256" key="10">
    <source>
        <dbReference type="ARBA" id="ARBA00023027"/>
    </source>
</evidence>
<comment type="catalytic activity">
    <reaction evidence="14">
        <text>5,6-dihydrouridine(16) in tRNA + NADP(+) = uridine(16) in tRNA + NADPH + H(+)</text>
        <dbReference type="Rhea" id="RHEA:53376"/>
        <dbReference type="Rhea" id="RHEA-COMP:13543"/>
        <dbReference type="Rhea" id="RHEA-COMP:13544"/>
        <dbReference type="ChEBI" id="CHEBI:15378"/>
        <dbReference type="ChEBI" id="CHEBI:57783"/>
        <dbReference type="ChEBI" id="CHEBI:58349"/>
        <dbReference type="ChEBI" id="CHEBI:65315"/>
        <dbReference type="ChEBI" id="CHEBI:74443"/>
        <dbReference type="EC" id="1.3.1.88"/>
    </reaction>
    <physiologicalReaction direction="right-to-left" evidence="14">
        <dbReference type="Rhea" id="RHEA:53378"/>
    </physiologicalReaction>
</comment>
<dbReference type="InterPro" id="IPR028564">
    <property type="entry name" value="MT_TRM10-typ"/>
</dbReference>
<evidence type="ECO:0000313" key="19">
    <source>
        <dbReference type="EMBL" id="CAL1292428.1"/>
    </source>
</evidence>
<evidence type="ECO:0000256" key="5">
    <source>
        <dbReference type="ARBA" id="ARBA00022679"/>
    </source>
</evidence>
<keyword evidence="9" id="KW-0560">Oxidoreductase</keyword>
<gene>
    <name evidence="19" type="ORF">LARSCL_LOCUS17654</name>
</gene>
<dbReference type="Proteomes" id="UP001497382">
    <property type="component" value="Unassembled WGS sequence"/>
</dbReference>
<evidence type="ECO:0000256" key="3">
    <source>
        <dbReference type="ARBA" id="ARBA00022630"/>
    </source>
</evidence>
<keyword evidence="5" id="KW-0808">Transferase</keyword>
<feature type="domain" description="SAM-dependent MTase TRM10-type" evidence="18">
    <location>
        <begin position="510"/>
        <end position="603"/>
    </location>
</feature>
<dbReference type="GO" id="GO:0017150">
    <property type="term" value="F:tRNA dihydrouridine synthase activity"/>
    <property type="evidence" value="ECO:0007669"/>
    <property type="project" value="InterPro"/>
</dbReference>
<comment type="catalytic activity">
    <reaction evidence="16">
        <text>5,6-dihydrouridine(17) in tRNA + NADP(+) = uridine(17) in tRNA + NADPH + H(+)</text>
        <dbReference type="Rhea" id="RHEA:53368"/>
        <dbReference type="Rhea" id="RHEA-COMP:13541"/>
        <dbReference type="Rhea" id="RHEA-COMP:13542"/>
        <dbReference type="ChEBI" id="CHEBI:15378"/>
        <dbReference type="ChEBI" id="CHEBI:57783"/>
        <dbReference type="ChEBI" id="CHEBI:58349"/>
        <dbReference type="ChEBI" id="CHEBI:65315"/>
        <dbReference type="ChEBI" id="CHEBI:74443"/>
        <dbReference type="EC" id="1.3.1.88"/>
    </reaction>
    <physiologicalReaction direction="right-to-left" evidence="16">
        <dbReference type="Rhea" id="RHEA:53370"/>
    </physiologicalReaction>
</comment>
<dbReference type="PANTHER" id="PTHR11082">
    <property type="entry name" value="TRNA-DIHYDROURIDINE SYNTHASE"/>
    <property type="match status" value="1"/>
</dbReference>
<sequence length="603" mass="69068">MATKPIGYDFWRNVLHSPRYVAAPMVDMSELAFRMLCRKYGSQLCYSPMLHSLQYSQDFLYRKDNFSTCHEDRPLVVQFCANDPDIFVNAAHMVASECNAIDLNLGCPQAIAKKGFYGSFLQDDWDLIRSLVQKASYELPVPVTCKMRILPGHFKKSVEYARMLEHAGCSVLTVHGRTREQKGHATGLASWELIKEIKANVNIPVIANGNILSFDDVEACLDYTGADAVMSAEALLHNPALFSGKNPPVWKIVEEYLQLADKYNTPIRCVRCHLFKILYLCIYQDDEVREILTESSTLTDFYSVVELLKKLPAKLSNTEESKTNVKNNDPENILESINFGFEEFADTKNLTPHTIPVVCDNEKNFLLRTTRNDNMSDGNENFINNMDSGNDDIRNENEAGDTLNYLPIWVCHSRPRVAITEKSRGCFSKYFDSSEKTNENPEEMYMSKKKQRRARHHERVVAAMKEKRKTKKMRRKQKLAEMKTQDIVSVVENVNDKKEKVTKKQQKMMIKERLLSAQGTSPKICINLGFASSMETKELSRLSSQLRRLYGSNRHSSHPVHLYFCSFSPDDELYKICESKNDGFSTYILHLSEILIFSCSTND</sequence>
<keyword evidence="7" id="KW-0819">tRNA processing</keyword>
<accession>A0AAV2BAZ5</accession>
<dbReference type="Pfam" id="PF01207">
    <property type="entry name" value="Dus"/>
    <property type="match status" value="1"/>
</dbReference>
<proteinExistence type="inferred from homology"/>
<dbReference type="CDD" id="cd02801">
    <property type="entry name" value="DUS_like_FMN"/>
    <property type="match status" value="1"/>
</dbReference>
<evidence type="ECO:0000256" key="13">
    <source>
        <dbReference type="ARBA" id="ARBA00047287"/>
    </source>
</evidence>
<comment type="catalytic activity">
    <reaction evidence="13">
        <text>5,6-dihydrouridine(17) in tRNA + NAD(+) = uridine(17) in tRNA + NADH + H(+)</text>
        <dbReference type="Rhea" id="RHEA:53372"/>
        <dbReference type="Rhea" id="RHEA-COMP:13541"/>
        <dbReference type="Rhea" id="RHEA-COMP:13542"/>
        <dbReference type="ChEBI" id="CHEBI:15378"/>
        <dbReference type="ChEBI" id="CHEBI:57540"/>
        <dbReference type="ChEBI" id="CHEBI:57945"/>
        <dbReference type="ChEBI" id="CHEBI:65315"/>
        <dbReference type="ChEBI" id="CHEBI:74443"/>
        <dbReference type="EC" id="1.3.1.88"/>
    </reaction>
    <physiologicalReaction direction="right-to-left" evidence="13">
        <dbReference type="Rhea" id="RHEA:53374"/>
    </physiologicalReaction>
</comment>
<evidence type="ECO:0000256" key="9">
    <source>
        <dbReference type="ARBA" id="ARBA00023002"/>
    </source>
</evidence>
<dbReference type="Gene3D" id="3.40.1280.30">
    <property type="match status" value="1"/>
</dbReference>
<dbReference type="GO" id="GO:0050660">
    <property type="term" value="F:flavin adenine dinucleotide binding"/>
    <property type="evidence" value="ECO:0007669"/>
    <property type="project" value="InterPro"/>
</dbReference>
<dbReference type="GO" id="GO:0008168">
    <property type="term" value="F:methyltransferase activity"/>
    <property type="evidence" value="ECO:0007669"/>
    <property type="project" value="UniProtKB-KW"/>
</dbReference>
<evidence type="ECO:0000256" key="6">
    <source>
        <dbReference type="ARBA" id="ARBA00022691"/>
    </source>
</evidence>
<keyword evidence="3" id="KW-0285">Flavoprotein</keyword>
<evidence type="ECO:0000313" key="20">
    <source>
        <dbReference type="Proteomes" id="UP001497382"/>
    </source>
</evidence>
<feature type="compositionally biased region" description="Basic residues" evidence="17">
    <location>
        <begin position="447"/>
        <end position="458"/>
    </location>
</feature>
<dbReference type="PROSITE" id="PS51675">
    <property type="entry name" value="SAM_MT_TRM10"/>
    <property type="match status" value="1"/>
</dbReference>
<dbReference type="SUPFAM" id="SSF51395">
    <property type="entry name" value="FMN-linked oxidoreductases"/>
    <property type="match status" value="1"/>
</dbReference>
<evidence type="ECO:0000256" key="14">
    <source>
        <dbReference type="ARBA" id="ARBA00047652"/>
    </source>
</evidence>
<keyword evidence="4" id="KW-0288">FMN</keyword>
<keyword evidence="8" id="KW-0521">NADP</keyword>
<evidence type="ECO:0000256" key="1">
    <source>
        <dbReference type="ARBA" id="ARBA00001917"/>
    </source>
</evidence>
<keyword evidence="10" id="KW-0520">NAD</keyword>
<evidence type="ECO:0000256" key="15">
    <source>
        <dbReference type="ARBA" id="ARBA00048934"/>
    </source>
</evidence>
<evidence type="ECO:0000256" key="4">
    <source>
        <dbReference type="ARBA" id="ARBA00022643"/>
    </source>
</evidence>
<evidence type="ECO:0000256" key="17">
    <source>
        <dbReference type="SAM" id="MobiDB-lite"/>
    </source>
</evidence>
<dbReference type="EC" id="1.3.1.88" evidence="12"/>
<evidence type="ECO:0000256" key="11">
    <source>
        <dbReference type="ARBA" id="ARBA00038313"/>
    </source>
</evidence>
<dbReference type="Gene3D" id="3.20.20.70">
    <property type="entry name" value="Aldolase class I"/>
    <property type="match status" value="1"/>
</dbReference>
<keyword evidence="6" id="KW-0949">S-adenosyl-L-methionine</keyword>
<evidence type="ECO:0000256" key="2">
    <source>
        <dbReference type="ARBA" id="ARBA00022603"/>
    </source>
</evidence>
<evidence type="ECO:0000256" key="7">
    <source>
        <dbReference type="ARBA" id="ARBA00022694"/>
    </source>
</evidence>
<dbReference type="EMBL" id="CAXIEN010000306">
    <property type="protein sequence ID" value="CAL1292428.1"/>
    <property type="molecule type" value="Genomic_DNA"/>
</dbReference>
<dbReference type="GO" id="GO:0032259">
    <property type="term" value="P:methylation"/>
    <property type="evidence" value="ECO:0007669"/>
    <property type="project" value="UniProtKB-KW"/>
</dbReference>
<name>A0AAV2BAZ5_9ARAC</name>
<comment type="caution">
    <text evidence="19">The sequence shown here is derived from an EMBL/GenBank/DDBJ whole genome shotgun (WGS) entry which is preliminary data.</text>
</comment>
<comment type="catalytic activity">
    <reaction evidence="15">
        <text>5,6-dihydrouridine(16) in tRNA + NAD(+) = uridine(16) in tRNA + NADH + H(+)</text>
        <dbReference type="Rhea" id="RHEA:53380"/>
        <dbReference type="Rhea" id="RHEA-COMP:13543"/>
        <dbReference type="Rhea" id="RHEA-COMP:13544"/>
        <dbReference type="ChEBI" id="CHEBI:15378"/>
        <dbReference type="ChEBI" id="CHEBI:57540"/>
        <dbReference type="ChEBI" id="CHEBI:57945"/>
        <dbReference type="ChEBI" id="CHEBI:65315"/>
        <dbReference type="ChEBI" id="CHEBI:74443"/>
        <dbReference type="EC" id="1.3.1.88"/>
    </reaction>
    <physiologicalReaction direction="right-to-left" evidence="15">
        <dbReference type="Rhea" id="RHEA:53382"/>
    </physiologicalReaction>
</comment>
<feature type="region of interest" description="Disordered" evidence="17">
    <location>
        <begin position="437"/>
        <end position="458"/>
    </location>
</feature>
<dbReference type="InterPro" id="IPR035587">
    <property type="entry name" value="DUS-like_FMN-bd"/>
</dbReference>
<dbReference type="PROSITE" id="PS01136">
    <property type="entry name" value="UPF0034"/>
    <property type="match status" value="1"/>
</dbReference>
<organism evidence="19 20">
    <name type="scientific">Larinioides sclopetarius</name>
    <dbReference type="NCBI Taxonomy" id="280406"/>
    <lineage>
        <taxon>Eukaryota</taxon>
        <taxon>Metazoa</taxon>
        <taxon>Ecdysozoa</taxon>
        <taxon>Arthropoda</taxon>
        <taxon>Chelicerata</taxon>
        <taxon>Arachnida</taxon>
        <taxon>Araneae</taxon>
        <taxon>Araneomorphae</taxon>
        <taxon>Entelegynae</taxon>
        <taxon>Araneoidea</taxon>
        <taxon>Araneidae</taxon>
        <taxon>Larinioides</taxon>
    </lineage>
</organism>
<evidence type="ECO:0000256" key="8">
    <source>
        <dbReference type="ARBA" id="ARBA00022857"/>
    </source>
</evidence>
<dbReference type="InterPro" id="IPR013785">
    <property type="entry name" value="Aldolase_TIM"/>
</dbReference>
<protein>
    <recommendedName>
        <fullName evidence="12">tRNA-dihydrouridine(16/17) synthase [NAD(P)(+)]</fullName>
        <ecNumber evidence="12">1.3.1.88</ecNumber>
    </recommendedName>
</protein>
<dbReference type="InterPro" id="IPR038459">
    <property type="entry name" value="MT_TRM10-typ_sf"/>
</dbReference>
<keyword evidence="20" id="KW-1185">Reference proteome</keyword>
<evidence type="ECO:0000259" key="18">
    <source>
        <dbReference type="PROSITE" id="PS51675"/>
    </source>
</evidence>
<dbReference type="InterPro" id="IPR018517">
    <property type="entry name" value="tRNA_hU_synthase_CS"/>
</dbReference>